<name>A0A5J9VZ86_9POAL</name>
<dbReference type="PANTHER" id="PTHR28532:SF1">
    <property type="entry name" value="ORAL CANCER OVEREXPRESSED 1"/>
    <property type="match status" value="1"/>
</dbReference>
<dbReference type="InterPro" id="IPR052436">
    <property type="entry name" value="LTO1_adapter"/>
</dbReference>
<dbReference type="Proteomes" id="UP000324897">
    <property type="component" value="Chromosome 4"/>
</dbReference>
<protein>
    <recommendedName>
        <fullName evidence="3">Essential protein Yae1 N-terminal domain-containing protein</fullName>
    </recommendedName>
</protein>
<feature type="region of interest" description="Disordered" evidence="2">
    <location>
        <begin position="1"/>
        <end position="23"/>
    </location>
</feature>
<evidence type="ECO:0000256" key="1">
    <source>
        <dbReference type="ARBA" id="ARBA00038090"/>
    </source>
</evidence>
<dbReference type="Gramene" id="TVU41519">
    <property type="protein sequence ID" value="TVU41519"/>
    <property type="gene ID" value="EJB05_15047"/>
</dbReference>
<organism evidence="4 5">
    <name type="scientific">Eragrostis curvula</name>
    <name type="common">weeping love grass</name>
    <dbReference type="NCBI Taxonomy" id="38414"/>
    <lineage>
        <taxon>Eukaryota</taxon>
        <taxon>Viridiplantae</taxon>
        <taxon>Streptophyta</taxon>
        <taxon>Embryophyta</taxon>
        <taxon>Tracheophyta</taxon>
        <taxon>Spermatophyta</taxon>
        <taxon>Magnoliopsida</taxon>
        <taxon>Liliopsida</taxon>
        <taxon>Poales</taxon>
        <taxon>Poaceae</taxon>
        <taxon>PACMAD clade</taxon>
        <taxon>Chloridoideae</taxon>
        <taxon>Eragrostideae</taxon>
        <taxon>Eragrostidinae</taxon>
        <taxon>Eragrostis</taxon>
    </lineage>
</organism>
<gene>
    <name evidence="4" type="ORF">EJB05_15047</name>
</gene>
<accession>A0A5J9VZ86</accession>
<dbReference type="AlphaFoldDB" id="A0A5J9VZ86"/>
<dbReference type="EMBL" id="RWGY01000007">
    <property type="protein sequence ID" value="TVU41519.1"/>
    <property type="molecule type" value="Genomic_DNA"/>
</dbReference>
<dbReference type="PANTHER" id="PTHR28532">
    <property type="entry name" value="GEO13458P1"/>
    <property type="match status" value="1"/>
</dbReference>
<evidence type="ECO:0000313" key="5">
    <source>
        <dbReference type="Proteomes" id="UP000324897"/>
    </source>
</evidence>
<comment type="similarity">
    <text evidence="1">Belongs to the LTO1 family.</text>
</comment>
<sequence>EAESLAAGSRRRSRGFVGESSEGRRSSDAIAGIGWIEARIVWAFIRPEGQMLSLLSYLRNGKFSGLVVRGHRPGSHRLRRRRRRRSQHSLDRREGFGSVALDGFRSMDLGDESETGTVLRFFPRNEQASFGYLQEGRIPTRRRDGCFRRRGELGHGLRHRSWVPEAEWVVGLKASPCGAFYRRMASQNRSFQKIVDHTMDQNSTDFFESSVLLDQTHYQEGFRDGYADGWASGKEEGRKLGLNIGFQVCEELGFYKGCLDVWTSVACTDQGAFSDRVKNIEQMDALVSTYPLSDPEDEQVQEIMGKIRLKFRVITASLGVKL</sequence>
<dbReference type="Pfam" id="PF09811">
    <property type="entry name" value="Yae1_N"/>
    <property type="match status" value="1"/>
</dbReference>
<dbReference type="InterPro" id="IPR019191">
    <property type="entry name" value="Essential_protein_Yae1_N"/>
</dbReference>
<reference evidence="4 5" key="1">
    <citation type="journal article" date="2019" name="Sci. Rep.">
        <title>A high-quality genome of Eragrostis curvula grass provides insights into Poaceae evolution and supports new strategies to enhance forage quality.</title>
        <authorList>
            <person name="Carballo J."/>
            <person name="Santos B.A.C.M."/>
            <person name="Zappacosta D."/>
            <person name="Garbus I."/>
            <person name="Selva J.P."/>
            <person name="Gallo C.A."/>
            <person name="Diaz A."/>
            <person name="Albertini E."/>
            <person name="Caccamo M."/>
            <person name="Echenique V."/>
        </authorList>
    </citation>
    <scope>NUCLEOTIDE SEQUENCE [LARGE SCALE GENOMIC DNA]</scope>
    <source>
        <strain evidence="5">cv. Victoria</strain>
        <tissue evidence="4">Leaf</tissue>
    </source>
</reference>
<comment type="caution">
    <text evidence="4">The sequence shown here is derived from an EMBL/GenBank/DDBJ whole genome shotgun (WGS) entry which is preliminary data.</text>
</comment>
<feature type="domain" description="Essential protein Yae1 N-terminal" evidence="3">
    <location>
        <begin position="221"/>
        <end position="259"/>
    </location>
</feature>
<evidence type="ECO:0000259" key="3">
    <source>
        <dbReference type="Pfam" id="PF09811"/>
    </source>
</evidence>
<proteinExistence type="inferred from homology"/>
<evidence type="ECO:0000256" key="2">
    <source>
        <dbReference type="SAM" id="MobiDB-lite"/>
    </source>
</evidence>
<dbReference type="OrthoDB" id="48036at2759"/>
<keyword evidence="5" id="KW-1185">Reference proteome</keyword>
<feature type="non-terminal residue" evidence="4">
    <location>
        <position position="1"/>
    </location>
</feature>
<evidence type="ECO:0000313" key="4">
    <source>
        <dbReference type="EMBL" id="TVU41519.1"/>
    </source>
</evidence>